<evidence type="ECO:0000256" key="5">
    <source>
        <dbReference type="ARBA" id="ARBA00023004"/>
    </source>
</evidence>
<dbReference type="GO" id="GO:0051539">
    <property type="term" value="F:4 iron, 4 sulfur cluster binding"/>
    <property type="evidence" value="ECO:0007669"/>
    <property type="project" value="UniProtKB-KW"/>
</dbReference>
<dbReference type="Pfam" id="PF04055">
    <property type="entry name" value="Radical_SAM"/>
    <property type="match status" value="1"/>
</dbReference>
<dbReference type="SFLD" id="SFLDS00029">
    <property type="entry name" value="Radical_SAM"/>
    <property type="match status" value="1"/>
</dbReference>
<dbReference type="SUPFAM" id="SSF102114">
    <property type="entry name" value="Radical SAM enzymes"/>
    <property type="match status" value="1"/>
</dbReference>
<gene>
    <name evidence="8" type="ORF">DSAG12_01901</name>
</gene>
<sequence>MTRLNYLRFAKNFTINNFSYNYLYSPLNAQIELTLRCNAKCVFCSIWEPDFQEELDKEMKTSEIKHILDELHELGVQVVNFTGGEPTLRKDLSELISYTAEKNMMPTLATNGYLLYDLIKSGKLKDLEFVMISLDWPTAEKHDKYRGIKIFDRAIKAIKAVVLERKTALISMVVTKENIKHMEDMCKLAYKLGAMIEILPCEDIIREQDSAHSVESIDNFLPDIHQYSAEIRRLVKIYPNIITDVITADIIEAGGFGNQDLLHCATAQAFIVVNYKGEVVFPCKIHPILKVDVRKHSLKDVYYSYEAKKIMEMKDSFPFCKGCRLGCAIATSMPTRWVTLYEKYIKAFFNGNLF</sequence>
<evidence type="ECO:0000313" key="8">
    <source>
        <dbReference type="EMBL" id="QEE16073.1"/>
    </source>
</evidence>
<keyword evidence="2" id="KW-0004">4Fe-4S</keyword>
<dbReference type="RefSeq" id="WP_147662959.1">
    <property type="nucleotide sequence ID" value="NZ_CP042905.2"/>
</dbReference>
<evidence type="ECO:0000256" key="2">
    <source>
        <dbReference type="ARBA" id="ARBA00022485"/>
    </source>
</evidence>
<dbReference type="Proteomes" id="UP000321408">
    <property type="component" value="Chromosome"/>
</dbReference>
<keyword evidence="5" id="KW-0408">Iron</keyword>
<dbReference type="OrthoDB" id="30736at2157"/>
<dbReference type="InterPro" id="IPR007197">
    <property type="entry name" value="rSAM"/>
</dbReference>
<dbReference type="InterPro" id="IPR017200">
    <property type="entry name" value="PqqE-like"/>
</dbReference>
<dbReference type="PANTHER" id="PTHR11228">
    <property type="entry name" value="RADICAL SAM DOMAIN PROTEIN"/>
    <property type="match status" value="1"/>
</dbReference>
<dbReference type="KEGG" id="psyt:DSAG12_01901"/>
<dbReference type="Gene3D" id="3.20.20.70">
    <property type="entry name" value="Aldolase class I"/>
    <property type="match status" value="1"/>
</dbReference>
<dbReference type="PROSITE" id="PS51918">
    <property type="entry name" value="RADICAL_SAM"/>
    <property type="match status" value="1"/>
</dbReference>
<comment type="cofactor">
    <cofactor evidence="1">
        <name>[4Fe-4S] cluster</name>
        <dbReference type="ChEBI" id="CHEBI:49883"/>
    </cofactor>
</comment>
<evidence type="ECO:0000313" key="9">
    <source>
        <dbReference type="Proteomes" id="UP000321408"/>
    </source>
</evidence>
<dbReference type="GeneID" id="41329892"/>
<keyword evidence="3" id="KW-0949">S-adenosyl-L-methionine</keyword>
<dbReference type="InterPro" id="IPR050377">
    <property type="entry name" value="Radical_SAM_PqqE_MftC-like"/>
</dbReference>
<dbReference type="EMBL" id="CP042905">
    <property type="protein sequence ID" value="QEE16073.1"/>
    <property type="molecule type" value="Genomic_DNA"/>
</dbReference>
<dbReference type="CDD" id="cd01335">
    <property type="entry name" value="Radical_SAM"/>
    <property type="match status" value="1"/>
</dbReference>
<name>A0A5B9DAD3_9ARCH</name>
<proteinExistence type="predicted"/>
<keyword evidence="9" id="KW-1185">Reference proteome</keyword>
<dbReference type="GO" id="GO:0046872">
    <property type="term" value="F:metal ion binding"/>
    <property type="evidence" value="ECO:0007669"/>
    <property type="project" value="UniProtKB-KW"/>
</dbReference>
<keyword evidence="6" id="KW-0411">Iron-sulfur</keyword>
<protein>
    <submittedName>
        <fullName evidence="8">Radical SAM protein</fullName>
    </submittedName>
</protein>
<organism evidence="8 9">
    <name type="scientific">Promethearchaeum syntrophicum</name>
    <dbReference type="NCBI Taxonomy" id="2594042"/>
    <lineage>
        <taxon>Archaea</taxon>
        <taxon>Promethearchaeati</taxon>
        <taxon>Promethearchaeota</taxon>
        <taxon>Promethearchaeia</taxon>
        <taxon>Promethearchaeales</taxon>
        <taxon>Promethearchaeaceae</taxon>
        <taxon>Promethearchaeum</taxon>
    </lineage>
</organism>
<dbReference type="InterPro" id="IPR058240">
    <property type="entry name" value="rSAM_sf"/>
</dbReference>
<dbReference type="SFLD" id="SFLDG01067">
    <property type="entry name" value="SPASM/twitch_domain_containing"/>
    <property type="match status" value="1"/>
</dbReference>
<dbReference type="PANTHER" id="PTHR11228:SF7">
    <property type="entry name" value="PQQA PEPTIDE CYCLASE"/>
    <property type="match status" value="1"/>
</dbReference>
<dbReference type="InterPro" id="IPR013785">
    <property type="entry name" value="Aldolase_TIM"/>
</dbReference>
<evidence type="ECO:0000256" key="3">
    <source>
        <dbReference type="ARBA" id="ARBA00022691"/>
    </source>
</evidence>
<evidence type="ECO:0000256" key="6">
    <source>
        <dbReference type="ARBA" id="ARBA00023014"/>
    </source>
</evidence>
<reference evidence="8 9" key="1">
    <citation type="journal article" date="2020" name="Nature">
        <title>Isolation of an archaeon at the prokaryote-eukaryote interface.</title>
        <authorList>
            <person name="Imachi H."/>
            <person name="Nobu M.K."/>
            <person name="Nakahara N."/>
            <person name="Morono Y."/>
            <person name="Ogawara M."/>
            <person name="Takaki Y."/>
            <person name="Takano Y."/>
            <person name="Uematsu K."/>
            <person name="Ikuta T."/>
            <person name="Ito M."/>
            <person name="Matsui Y."/>
            <person name="Miyazaki M."/>
            <person name="Murata K."/>
            <person name="Saito Y."/>
            <person name="Sakai S."/>
            <person name="Song C."/>
            <person name="Tasumi E."/>
            <person name="Yamanaka Y."/>
            <person name="Yamaguchi T."/>
            <person name="Kamagata Y."/>
            <person name="Tamaki H."/>
            <person name="Takai K."/>
        </authorList>
    </citation>
    <scope>NUCLEOTIDE SEQUENCE [LARGE SCALE GENOMIC DNA]</scope>
    <source>
        <strain evidence="8 9">MK-D1</strain>
    </source>
</reference>
<feature type="domain" description="Radical SAM core" evidence="7">
    <location>
        <begin position="23"/>
        <end position="232"/>
    </location>
</feature>
<reference evidence="8 9" key="2">
    <citation type="journal article" date="2024" name="Int. J. Syst. Evol. Microbiol.">
        <title>Promethearchaeum syntrophicum gen. nov., sp. nov., an anaerobic, obligately syntrophic archaeon, the first isolate of the lineage 'Asgard' archaea, and proposal of the new archaeal phylum Promethearchaeota phyl. nov. and kingdom Promethearchaeati regn. nov.</title>
        <authorList>
            <person name="Imachi H."/>
            <person name="Nobu M.K."/>
            <person name="Kato S."/>
            <person name="Takaki Y."/>
            <person name="Miyazaki M."/>
            <person name="Miyata M."/>
            <person name="Ogawara M."/>
            <person name="Saito Y."/>
            <person name="Sakai S."/>
            <person name="Tahara Y.O."/>
            <person name="Takano Y."/>
            <person name="Tasumi E."/>
            <person name="Uematsu K."/>
            <person name="Yoshimura T."/>
            <person name="Itoh T."/>
            <person name="Ohkuma M."/>
            <person name="Takai K."/>
        </authorList>
    </citation>
    <scope>NUCLEOTIDE SEQUENCE [LARGE SCALE GENOMIC DNA]</scope>
    <source>
        <strain evidence="8 9">MK-D1</strain>
    </source>
</reference>
<dbReference type="AlphaFoldDB" id="A0A5B9DAD3"/>
<keyword evidence="4" id="KW-0479">Metal-binding</keyword>
<evidence type="ECO:0000256" key="1">
    <source>
        <dbReference type="ARBA" id="ARBA00001966"/>
    </source>
</evidence>
<dbReference type="GO" id="GO:0003824">
    <property type="term" value="F:catalytic activity"/>
    <property type="evidence" value="ECO:0007669"/>
    <property type="project" value="InterPro"/>
</dbReference>
<dbReference type="PIRSF" id="PIRSF037420">
    <property type="entry name" value="PQQ_syn_pqqE"/>
    <property type="match status" value="1"/>
</dbReference>
<evidence type="ECO:0000256" key="4">
    <source>
        <dbReference type="ARBA" id="ARBA00022723"/>
    </source>
</evidence>
<accession>A0A5B9DAD3</accession>
<evidence type="ECO:0000259" key="7">
    <source>
        <dbReference type="PROSITE" id="PS51918"/>
    </source>
</evidence>
<dbReference type="SFLD" id="SFLDG01386">
    <property type="entry name" value="main_SPASM_domain-containing"/>
    <property type="match status" value="1"/>
</dbReference>